<proteinExistence type="predicted"/>
<dbReference type="NCBIfam" id="TIGR01550">
    <property type="entry name" value="DOC_P1"/>
    <property type="match status" value="1"/>
</dbReference>
<protein>
    <submittedName>
        <fullName evidence="2">Type II toxin-antitoxin system death-on-curing family toxin</fullName>
    </submittedName>
</protein>
<accession>A0AAD0L9L3</accession>
<organism evidence="2 3">
    <name type="scientific">Pseudomonas putida</name>
    <name type="common">Arthrobacter siderocapsulatus</name>
    <dbReference type="NCBI Taxonomy" id="303"/>
    <lineage>
        <taxon>Bacteria</taxon>
        <taxon>Pseudomonadati</taxon>
        <taxon>Pseudomonadota</taxon>
        <taxon>Gammaproteobacteria</taxon>
        <taxon>Pseudomonadales</taxon>
        <taxon>Pseudomonadaceae</taxon>
        <taxon>Pseudomonas</taxon>
    </lineage>
</organism>
<evidence type="ECO:0000313" key="3">
    <source>
        <dbReference type="Proteomes" id="UP000251617"/>
    </source>
</evidence>
<reference evidence="2 3" key="1">
    <citation type="submission" date="2018-06" db="EMBL/GenBank/DDBJ databases">
        <title>The genome of Pseudomonas putida NX-1, a lignin degrader.</title>
        <authorList>
            <person name="Xu Z."/>
        </authorList>
    </citation>
    <scope>NUCLEOTIDE SEQUENCE [LARGE SCALE GENOMIC DNA]</scope>
    <source>
        <strain evidence="2 3">NX-1</strain>
    </source>
</reference>
<dbReference type="PANTHER" id="PTHR39426">
    <property type="entry name" value="HOMOLOGY TO DEATH-ON-CURING PROTEIN OF PHAGE P1"/>
    <property type="match status" value="1"/>
</dbReference>
<dbReference type="RefSeq" id="WP_112898980.1">
    <property type="nucleotide sequence ID" value="NZ_CP030750.1"/>
</dbReference>
<dbReference type="Pfam" id="PF02661">
    <property type="entry name" value="Fic"/>
    <property type="match status" value="1"/>
</dbReference>
<feature type="domain" description="Fido" evidence="1">
    <location>
        <begin position="1"/>
        <end position="130"/>
    </location>
</feature>
<gene>
    <name evidence="2" type="ORF">C1S65_20155</name>
</gene>
<dbReference type="InterPro" id="IPR053737">
    <property type="entry name" value="Type_II_TA_Toxin"/>
</dbReference>
<dbReference type="PANTHER" id="PTHR39426:SF1">
    <property type="entry name" value="HOMOLOGY TO DEATH-ON-CURING PROTEIN OF PHAGE P1"/>
    <property type="match status" value="1"/>
</dbReference>
<evidence type="ECO:0000259" key="1">
    <source>
        <dbReference type="PROSITE" id="PS51459"/>
    </source>
</evidence>
<name>A0AAD0L9L3_PSEPU</name>
<dbReference type="GO" id="GO:0016301">
    <property type="term" value="F:kinase activity"/>
    <property type="evidence" value="ECO:0007669"/>
    <property type="project" value="InterPro"/>
</dbReference>
<dbReference type="Proteomes" id="UP000251617">
    <property type="component" value="Chromosome"/>
</dbReference>
<evidence type="ECO:0000313" key="2">
    <source>
        <dbReference type="EMBL" id="AXA26309.1"/>
    </source>
</evidence>
<sequence>MPTDCDGIHFLLVEDLIAINRWLIETQTPDEPIGVIKPNELDSAQQKPGMYRWYEQTEDLIILVSVLIAGIADNHCFANANKRTAAAAGMMFFLLNGYRIEAPSEHLVDIIVSYVVKTATLEDLQNWLAYHLVEFDTRILDSGEYFSALQAQFPAASLLYKTTAQQD</sequence>
<dbReference type="InterPro" id="IPR006440">
    <property type="entry name" value="Doc"/>
</dbReference>
<dbReference type="AlphaFoldDB" id="A0AAD0L9L3"/>
<dbReference type="InterPro" id="IPR003812">
    <property type="entry name" value="Fido"/>
</dbReference>
<dbReference type="PROSITE" id="PS51459">
    <property type="entry name" value="FIDO"/>
    <property type="match status" value="1"/>
</dbReference>
<dbReference type="Gene3D" id="1.20.120.1870">
    <property type="entry name" value="Fic/DOC protein, Fido domain"/>
    <property type="match status" value="1"/>
</dbReference>
<dbReference type="EMBL" id="CP030750">
    <property type="protein sequence ID" value="AXA26309.1"/>
    <property type="molecule type" value="Genomic_DNA"/>
</dbReference>